<dbReference type="GO" id="GO:0006508">
    <property type="term" value="P:proteolysis"/>
    <property type="evidence" value="ECO:0007669"/>
    <property type="project" value="UniProtKB-KW"/>
</dbReference>
<keyword evidence="3" id="KW-0645">Protease</keyword>
<evidence type="ECO:0000256" key="1">
    <source>
        <dbReference type="SAM" id="Phobius"/>
    </source>
</evidence>
<feature type="transmembrane region" description="Helical" evidence="1">
    <location>
        <begin position="179"/>
        <end position="195"/>
    </location>
</feature>
<evidence type="ECO:0000313" key="4">
    <source>
        <dbReference type="Proteomes" id="UP000193061"/>
    </source>
</evidence>
<feature type="transmembrane region" description="Helical" evidence="1">
    <location>
        <begin position="21"/>
        <end position="44"/>
    </location>
</feature>
<feature type="transmembrane region" description="Helical" evidence="1">
    <location>
        <begin position="109"/>
        <end position="127"/>
    </location>
</feature>
<evidence type="ECO:0000313" key="3">
    <source>
        <dbReference type="EMBL" id="SLN19356.1"/>
    </source>
</evidence>
<feature type="transmembrane region" description="Helical" evidence="1">
    <location>
        <begin position="271"/>
        <end position="291"/>
    </location>
</feature>
<keyword evidence="4" id="KW-1185">Reference proteome</keyword>
<feature type="domain" description="CAAX prenyl protease 2/Lysostaphin resistance protein A-like" evidence="2">
    <location>
        <begin position="145"/>
        <end position="239"/>
    </location>
</feature>
<feature type="transmembrane region" description="Helical" evidence="1">
    <location>
        <begin position="201"/>
        <end position="218"/>
    </location>
</feature>
<dbReference type="GO" id="GO:0080120">
    <property type="term" value="P:CAAX-box protein maturation"/>
    <property type="evidence" value="ECO:0007669"/>
    <property type="project" value="UniProtKB-ARBA"/>
</dbReference>
<dbReference type="InterPro" id="IPR003675">
    <property type="entry name" value="Rce1/LyrA-like_dom"/>
</dbReference>
<name>A0A1X6YEZ7_9RHOB</name>
<dbReference type="EMBL" id="FWFX01000002">
    <property type="protein sequence ID" value="SLN19356.1"/>
    <property type="molecule type" value="Genomic_DNA"/>
</dbReference>
<evidence type="ECO:0000259" key="2">
    <source>
        <dbReference type="Pfam" id="PF02517"/>
    </source>
</evidence>
<keyword evidence="1" id="KW-1133">Transmembrane helix</keyword>
<protein>
    <submittedName>
        <fullName evidence="3">CAAX amino terminal protease self-immunity</fullName>
    </submittedName>
</protein>
<gene>
    <name evidence="3" type="ORF">ROA7450_00615</name>
</gene>
<dbReference type="Proteomes" id="UP000193061">
    <property type="component" value="Unassembled WGS sequence"/>
</dbReference>
<reference evidence="3 4" key="1">
    <citation type="submission" date="2017-03" db="EMBL/GenBank/DDBJ databases">
        <authorList>
            <person name="Afonso C.L."/>
            <person name="Miller P.J."/>
            <person name="Scott M.A."/>
            <person name="Spackman E."/>
            <person name="Goraichik I."/>
            <person name="Dimitrov K.M."/>
            <person name="Suarez D.L."/>
            <person name="Swayne D.E."/>
        </authorList>
    </citation>
    <scope>NUCLEOTIDE SEQUENCE [LARGE SCALE GENOMIC DNA]</scope>
    <source>
        <strain evidence="3 4">CECT 7450</strain>
    </source>
</reference>
<accession>A0A1X6YEZ7</accession>
<feature type="transmembrane region" description="Helical" evidence="1">
    <location>
        <begin position="64"/>
        <end position="88"/>
    </location>
</feature>
<keyword evidence="3" id="KW-0378">Hydrolase</keyword>
<keyword evidence="1" id="KW-0472">Membrane</keyword>
<dbReference type="AlphaFoldDB" id="A0A1X6YEZ7"/>
<feature type="transmembrane region" description="Helical" evidence="1">
    <location>
        <begin position="139"/>
        <end position="158"/>
    </location>
</feature>
<organism evidence="3 4">
    <name type="scientific">Roseovarius albus</name>
    <dbReference type="NCBI Taxonomy" id="1247867"/>
    <lineage>
        <taxon>Bacteria</taxon>
        <taxon>Pseudomonadati</taxon>
        <taxon>Pseudomonadota</taxon>
        <taxon>Alphaproteobacteria</taxon>
        <taxon>Rhodobacterales</taxon>
        <taxon>Roseobacteraceae</taxon>
        <taxon>Roseovarius</taxon>
    </lineage>
</organism>
<dbReference type="Pfam" id="PF02517">
    <property type="entry name" value="Rce1-like"/>
    <property type="match status" value="1"/>
</dbReference>
<sequence>MRYAAHHLLTDPALPTASLSRLAGGLVMIVVTFLLLQAFASQAINEILPQDQSARDDLIYGTSPGGALLTLYSFLIIFGALWMTARLVHDRALHTLFGPIRLLWAQFKYALWPLIALSLIILILPSPDGMEPEKNLPTRLWMAYLIPGLLGVLIQTSAEEALFRGYLQSQLAARFNQPLIWLGLPSILFGLVHYDPSLKGSQAWLIVGWASAFGLAAADLTARAGSLGPAIALHFINNVGAILIAAPFGWLDGLALYTYPFSLDDSDAVLAWAPVDILWIFCAWLAIRLTLQR</sequence>
<dbReference type="OrthoDB" id="7171777at2"/>
<feature type="transmembrane region" description="Helical" evidence="1">
    <location>
        <begin position="230"/>
        <end position="251"/>
    </location>
</feature>
<keyword evidence="1" id="KW-0812">Transmembrane</keyword>
<proteinExistence type="predicted"/>
<dbReference type="GO" id="GO:0004175">
    <property type="term" value="F:endopeptidase activity"/>
    <property type="evidence" value="ECO:0007669"/>
    <property type="project" value="UniProtKB-ARBA"/>
</dbReference>
<dbReference type="RefSeq" id="WP_085804198.1">
    <property type="nucleotide sequence ID" value="NZ_FWFX01000002.1"/>
</dbReference>